<dbReference type="EMBL" id="QVPD01000001">
    <property type="protein sequence ID" value="RFP62344.1"/>
    <property type="molecule type" value="Genomic_DNA"/>
</dbReference>
<dbReference type="OrthoDB" id="5800807at2"/>
<accession>A0A372DS91</accession>
<dbReference type="AlphaFoldDB" id="A0A372DS91"/>
<reference evidence="2 3" key="1">
    <citation type="submission" date="2018-08" db="EMBL/GenBank/DDBJ databases">
        <title>Lysobacter weifangensis sp. nov., a new member of the family 'Xanthomonadaceae', isolated from soil in a farmland.</title>
        <authorList>
            <person name="Zhao H."/>
        </authorList>
    </citation>
    <scope>NUCLEOTIDE SEQUENCE [LARGE SCALE GENOMIC DNA]</scope>
    <source>
        <strain evidence="2 3">WF-2</strain>
    </source>
</reference>
<keyword evidence="3" id="KW-1185">Reference proteome</keyword>
<evidence type="ECO:0000313" key="3">
    <source>
        <dbReference type="Proteomes" id="UP000262917"/>
    </source>
</evidence>
<dbReference type="RefSeq" id="WP_117201164.1">
    <property type="nucleotide sequence ID" value="NZ_JBHTBK010000013.1"/>
</dbReference>
<protein>
    <submittedName>
        <fullName evidence="2">Uncharacterized protein</fullName>
    </submittedName>
</protein>
<comment type="caution">
    <text evidence="2">The sequence shown here is derived from an EMBL/GenBank/DDBJ whole genome shotgun (WGS) entry which is preliminary data.</text>
</comment>
<evidence type="ECO:0000256" key="1">
    <source>
        <dbReference type="SAM" id="MobiDB-lite"/>
    </source>
</evidence>
<proteinExistence type="predicted"/>
<dbReference type="Proteomes" id="UP000262917">
    <property type="component" value="Unassembled WGS sequence"/>
</dbReference>
<gene>
    <name evidence="2" type="ORF">D0Y53_00510</name>
</gene>
<sequence length="368" mass="38401">MSLTLGLTGMDPATETELKAAFEQANARLGGRWQLLPETEATHVIVDLDSMYGPMSWLRLHAAGKCVIGMTQATRTQTDFRLARPFDVDSVAALLQAVAGGADSGPQGATPAPPATAAGVADDRARPAGMAAAPVPEDELPEEHPQPVDEEAAAPGPAPGHPASAEAGTLTQATIAPAAPRAHAFADWLAPGALSGRVRYRHGAGPVLWIDADSHQYHGPTALKPLTDYFDGLVAEADFEAVDAAIWARETAALGPAQPLARLQWFGGLLAGKGALLPGFDPAGRYKLSKWPQTEREFPKHFRIATAMMKGPATLEEIVAASGVALPEVADFVNANLATGYAESAAEPAPEPTEPQGRGGLFGRLRGK</sequence>
<feature type="region of interest" description="Disordered" evidence="1">
    <location>
        <begin position="343"/>
        <end position="368"/>
    </location>
</feature>
<evidence type="ECO:0000313" key="2">
    <source>
        <dbReference type="EMBL" id="RFP62344.1"/>
    </source>
</evidence>
<feature type="region of interest" description="Disordered" evidence="1">
    <location>
        <begin position="101"/>
        <end position="165"/>
    </location>
</feature>
<organism evidence="2 3">
    <name type="scientific">Cognatiluteimonas weifangensis</name>
    <dbReference type="NCBI Taxonomy" id="2303539"/>
    <lineage>
        <taxon>Bacteria</taxon>
        <taxon>Pseudomonadati</taxon>
        <taxon>Pseudomonadota</taxon>
        <taxon>Gammaproteobacteria</taxon>
        <taxon>Lysobacterales</taxon>
        <taxon>Lysobacteraceae</taxon>
        <taxon>Cognatiluteimonas</taxon>
    </lineage>
</organism>
<name>A0A372DS91_9GAMM</name>